<accession>A0A8H6WHV0</accession>
<dbReference type="SUPFAM" id="SSF56281">
    <property type="entry name" value="Metallo-hydrolase/oxidoreductase"/>
    <property type="match status" value="1"/>
</dbReference>
<dbReference type="PANTHER" id="PTHR33835">
    <property type="entry name" value="YALI0C07656P"/>
    <property type="match status" value="1"/>
</dbReference>
<evidence type="ECO:0000313" key="2">
    <source>
        <dbReference type="Proteomes" id="UP000613580"/>
    </source>
</evidence>
<name>A0A8H6WHV0_MYCCL</name>
<keyword evidence="2" id="KW-1185">Reference proteome</keyword>
<dbReference type="Proteomes" id="UP000613580">
    <property type="component" value="Unassembled WGS sequence"/>
</dbReference>
<organism evidence="1 2">
    <name type="scientific">Mycena chlorophos</name>
    <name type="common">Agaric fungus</name>
    <name type="synonym">Agaricus chlorophos</name>
    <dbReference type="NCBI Taxonomy" id="658473"/>
    <lineage>
        <taxon>Eukaryota</taxon>
        <taxon>Fungi</taxon>
        <taxon>Dikarya</taxon>
        <taxon>Basidiomycota</taxon>
        <taxon>Agaricomycotina</taxon>
        <taxon>Agaricomycetes</taxon>
        <taxon>Agaricomycetidae</taxon>
        <taxon>Agaricales</taxon>
        <taxon>Marasmiineae</taxon>
        <taxon>Mycenaceae</taxon>
        <taxon>Mycena</taxon>
    </lineage>
</organism>
<dbReference type="EMBL" id="JACAZE010000004">
    <property type="protein sequence ID" value="KAF7318227.1"/>
    <property type="molecule type" value="Genomic_DNA"/>
</dbReference>
<dbReference type="AlphaFoldDB" id="A0A8H6WHV0"/>
<dbReference type="PANTHER" id="PTHR33835:SF1">
    <property type="entry name" value="METALLO-BETA-LACTAMASE DOMAIN-CONTAINING PROTEIN"/>
    <property type="match status" value="1"/>
</dbReference>
<comment type="caution">
    <text evidence="1">The sequence shown here is derived from an EMBL/GenBank/DDBJ whole genome shotgun (WGS) entry which is preliminary data.</text>
</comment>
<dbReference type="InterPro" id="IPR025638">
    <property type="entry name" value="DUF4336"/>
</dbReference>
<proteinExistence type="predicted"/>
<dbReference type="Gene3D" id="3.60.15.10">
    <property type="entry name" value="Ribonuclease Z/Hydroxyacylglutathione hydrolase-like"/>
    <property type="match status" value="1"/>
</dbReference>
<dbReference type="OrthoDB" id="421671at2759"/>
<dbReference type="InterPro" id="IPR036866">
    <property type="entry name" value="RibonucZ/Hydroxyglut_hydro"/>
</dbReference>
<sequence length="247" mass="27265">MVLPSIPELVIREVALGVTTFSKPFTGLGFLHLGGRSVAVKLSSGDVWILASTPLSQETKEALDKMGPLKWIMAGNAFHHMYIGEFKKAYPEAKLIGMKGLVEKKQKEGITLDGAFGVDPPETKYGFEDEIYPCYFSGRSNGEVAFLHAPTKSLIVSDLIFNLPCTEQYSKTKITGRIPIIGDSLAPGTWLHGVFARRGVTNIETMSRDAKTVLEWQPERIIPAHGDVIEKDAPAKWAEVYRQFLSP</sequence>
<reference evidence="1" key="1">
    <citation type="submission" date="2020-05" db="EMBL/GenBank/DDBJ databases">
        <title>Mycena genomes resolve the evolution of fungal bioluminescence.</title>
        <authorList>
            <person name="Tsai I.J."/>
        </authorList>
    </citation>
    <scope>NUCLEOTIDE SEQUENCE</scope>
    <source>
        <strain evidence="1">110903Hualien_Pintung</strain>
    </source>
</reference>
<protein>
    <submittedName>
        <fullName evidence="1">Uncharacterized protein</fullName>
    </submittedName>
</protein>
<gene>
    <name evidence="1" type="ORF">HMN09_00331200</name>
</gene>
<evidence type="ECO:0000313" key="1">
    <source>
        <dbReference type="EMBL" id="KAF7318227.1"/>
    </source>
</evidence>